<dbReference type="Pfam" id="PF03547">
    <property type="entry name" value="Mem_trans"/>
    <property type="match status" value="1"/>
</dbReference>
<feature type="transmembrane region" description="Helical" evidence="8">
    <location>
        <begin position="164"/>
        <end position="184"/>
    </location>
</feature>
<evidence type="ECO:0000256" key="1">
    <source>
        <dbReference type="ARBA" id="ARBA00004651"/>
    </source>
</evidence>
<sequence length="307" mass="32918">MTEVFLIVLPLVLLVALGQVIAKTGWLAANDWTGLEKLSFRILIPALIIRSIAHSDMTLKSSGFYVATMLLAFTVAGILTLILRVALPKQALGNPQLSSMFQAVTRWNALITLPVAAQLFGPSGLTTITIAMAFLIPFINIINIAALATMLAGRFSVWKVLKTIALNPLIIASVLGLALNIGKIPIPAPVDTMLEMTGRAALAVGLLCVGAGFNMRRLFYLNWKIIWAVAIKAIVAPALVFFLAQSFGLAPMETLCAMLVVATPTATNGYIIARQMGGDAELYAIILNWQLVIAIFAFPVMIAIMQG</sequence>
<evidence type="ECO:0000256" key="5">
    <source>
        <dbReference type="ARBA" id="ARBA00022692"/>
    </source>
</evidence>
<feature type="transmembrane region" description="Helical" evidence="8">
    <location>
        <begin position="128"/>
        <end position="152"/>
    </location>
</feature>
<evidence type="ECO:0000256" key="4">
    <source>
        <dbReference type="ARBA" id="ARBA00022475"/>
    </source>
</evidence>
<dbReference type="RefSeq" id="WP_118941828.1">
    <property type="nucleotide sequence ID" value="NZ_CP032125.1"/>
</dbReference>
<keyword evidence="6 8" id="KW-1133">Transmembrane helix</keyword>
<dbReference type="Gene3D" id="1.20.1530.20">
    <property type="match status" value="1"/>
</dbReference>
<evidence type="ECO:0000256" key="6">
    <source>
        <dbReference type="ARBA" id="ARBA00022989"/>
    </source>
</evidence>
<evidence type="ECO:0000256" key="7">
    <source>
        <dbReference type="ARBA" id="ARBA00023136"/>
    </source>
</evidence>
<gene>
    <name evidence="9" type="ORF">BAR1_04020</name>
</gene>
<organism evidence="9 10">
    <name type="scientific">Profundibacter amoris</name>
    <dbReference type="NCBI Taxonomy" id="2171755"/>
    <lineage>
        <taxon>Bacteria</taxon>
        <taxon>Pseudomonadati</taxon>
        <taxon>Pseudomonadota</taxon>
        <taxon>Alphaproteobacteria</taxon>
        <taxon>Rhodobacterales</taxon>
        <taxon>Paracoccaceae</taxon>
        <taxon>Profundibacter</taxon>
    </lineage>
</organism>
<dbReference type="KEGG" id="pamo:BAR1_04020"/>
<proteinExistence type="inferred from homology"/>
<feature type="transmembrane region" description="Helical" evidence="8">
    <location>
        <begin position="250"/>
        <end position="273"/>
    </location>
</feature>
<dbReference type="OrthoDB" id="9805563at2"/>
<reference evidence="9 10" key="1">
    <citation type="submission" date="2018-09" db="EMBL/GenBank/DDBJ databases">
        <title>Profundibacter amoris BAR1 gen. nov., sp. nov., a new member of the Roseobacter clade isolated at Lokis Castle Vent Field on the Arctic Mid-Oceanic Ridge.</title>
        <authorList>
            <person name="Le Moine Bauer S."/>
            <person name="Sjoeberg A.G."/>
            <person name="L'Haridon S."/>
            <person name="Stokke R."/>
            <person name="Roalkvam I."/>
            <person name="Steen I.H."/>
            <person name="Dahle H."/>
        </authorList>
    </citation>
    <scope>NUCLEOTIDE SEQUENCE [LARGE SCALE GENOMIC DNA]</scope>
    <source>
        <strain evidence="9 10">BAR1</strain>
    </source>
</reference>
<comment type="similarity">
    <text evidence="2">Belongs to the auxin efflux carrier (TC 2.A.69) family.</text>
</comment>
<keyword evidence="4" id="KW-1003">Cell membrane</keyword>
<name>A0A347UE92_9RHOB</name>
<dbReference type="PANTHER" id="PTHR36838:SF4">
    <property type="entry name" value="AUXIN EFFLUX CARRIER FAMILY PROTEIN"/>
    <property type="match status" value="1"/>
</dbReference>
<dbReference type="InterPro" id="IPR004776">
    <property type="entry name" value="Mem_transp_PIN-like"/>
</dbReference>
<keyword evidence="5 8" id="KW-0812">Transmembrane</keyword>
<evidence type="ECO:0000256" key="8">
    <source>
        <dbReference type="SAM" id="Phobius"/>
    </source>
</evidence>
<evidence type="ECO:0000313" key="10">
    <source>
        <dbReference type="Proteomes" id="UP000261704"/>
    </source>
</evidence>
<keyword evidence="10" id="KW-1185">Reference proteome</keyword>
<feature type="transmembrane region" description="Helical" evidence="8">
    <location>
        <begin position="225"/>
        <end position="244"/>
    </location>
</feature>
<dbReference type="EMBL" id="CP032125">
    <property type="protein sequence ID" value="AXX97170.1"/>
    <property type="molecule type" value="Genomic_DNA"/>
</dbReference>
<keyword evidence="7 8" id="KW-0472">Membrane</keyword>
<dbReference type="PANTHER" id="PTHR36838">
    <property type="entry name" value="AUXIN EFFLUX CARRIER FAMILY PROTEIN"/>
    <property type="match status" value="1"/>
</dbReference>
<dbReference type="InterPro" id="IPR038770">
    <property type="entry name" value="Na+/solute_symporter_sf"/>
</dbReference>
<accession>A0A347UE92</accession>
<comment type="subcellular location">
    <subcellularLocation>
        <location evidence="1">Cell membrane</location>
        <topology evidence="1">Multi-pass membrane protein</topology>
    </subcellularLocation>
</comment>
<evidence type="ECO:0000256" key="3">
    <source>
        <dbReference type="ARBA" id="ARBA00022448"/>
    </source>
</evidence>
<protein>
    <submittedName>
        <fullName evidence="9">AEC family transporter</fullName>
    </submittedName>
</protein>
<dbReference type="GO" id="GO:0055085">
    <property type="term" value="P:transmembrane transport"/>
    <property type="evidence" value="ECO:0007669"/>
    <property type="project" value="InterPro"/>
</dbReference>
<feature type="transmembrane region" description="Helical" evidence="8">
    <location>
        <begin position="285"/>
        <end position="305"/>
    </location>
</feature>
<dbReference type="GO" id="GO:0005886">
    <property type="term" value="C:plasma membrane"/>
    <property type="evidence" value="ECO:0007669"/>
    <property type="project" value="UniProtKB-SubCell"/>
</dbReference>
<evidence type="ECO:0000313" key="9">
    <source>
        <dbReference type="EMBL" id="AXX97170.1"/>
    </source>
</evidence>
<evidence type="ECO:0000256" key="2">
    <source>
        <dbReference type="ARBA" id="ARBA00010145"/>
    </source>
</evidence>
<feature type="transmembrane region" description="Helical" evidence="8">
    <location>
        <begin position="196"/>
        <end position="213"/>
    </location>
</feature>
<keyword evidence="3" id="KW-0813">Transport</keyword>
<feature type="transmembrane region" description="Helical" evidence="8">
    <location>
        <begin position="65"/>
        <end position="87"/>
    </location>
</feature>
<dbReference type="AlphaFoldDB" id="A0A347UE92"/>
<dbReference type="Proteomes" id="UP000261704">
    <property type="component" value="Chromosome"/>
</dbReference>